<feature type="compositionally biased region" description="Acidic residues" evidence="1">
    <location>
        <begin position="943"/>
        <end position="962"/>
    </location>
</feature>
<feature type="compositionally biased region" description="Polar residues" evidence="1">
    <location>
        <begin position="1"/>
        <end position="15"/>
    </location>
</feature>
<feature type="region of interest" description="Disordered" evidence="1">
    <location>
        <begin position="181"/>
        <end position="202"/>
    </location>
</feature>
<gene>
    <name evidence="2" type="ORF">LECACI_7A009961</name>
</gene>
<feature type="region of interest" description="Disordered" evidence="1">
    <location>
        <begin position="664"/>
        <end position="813"/>
    </location>
</feature>
<feature type="region of interest" description="Disordered" evidence="1">
    <location>
        <begin position="452"/>
        <end position="500"/>
    </location>
</feature>
<comment type="caution">
    <text evidence="2">The sequence shown here is derived from an EMBL/GenBank/DDBJ whole genome shotgun (WGS) entry which is preliminary data.</text>
</comment>
<reference evidence="2" key="1">
    <citation type="submission" date="2023-11" db="EMBL/GenBank/DDBJ databases">
        <authorList>
            <person name="Alioto T."/>
            <person name="Alioto T."/>
            <person name="Gomez Garrido J."/>
        </authorList>
    </citation>
    <scope>NUCLEOTIDE SEQUENCE</scope>
</reference>
<feature type="compositionally biased region" description="Low complexity" evidence="1">
    <location>
        <begin position="727"/>
        <end position="737"/>
    </location>
</feature>
<feature type="region of interest" description="Disordered" evidence="1">
    <location>
        <begin position="275"/>
        <end position="297"/>
    </location>
</feature>
<dbReference type="EMBL" id="CAVMBE010000137">
    <property type="protein sequence ID" value="CAK4034803.1"/>
    <property type="molecule type" value="Genomic_DNA"/>
</dbReference>
<dbReference type="AlphaFoldDB" id="A0AAI8Z9B3"/>
<feature type="compositionally biased region" description="Polar residues" evidence="1">
    <location>
        <begin position="275"/>
        <end position="285"/>
    </location>
</feature>
<evidence type="ECO:0000313" key="3">
    <source>
        <dbReference type="Proteomes" id="UP001296104"/>
    </source>
</evidence>
<evidence type="ECO:0000256" key="1">
    <source>
        <dbReference type="SAM" id="MobiDB-lite"/>
    </source>
</evidence>
<organism evidence="2 3">
    <name type="scientific">Lecanosticta acicola</name>
    <dbReference type="NCBI Taxonomy" id="111012"/>
    <lineage>
        <taxon>Eukaryota</taxon>
        <taxon>Fungi</taxon>
        <taxon>Dikarya</taxon>
        <taxon>Ascomycota</taxon>
        <taxon>Pezizomycotina</taxon>
        <taxon>Dothideomycetes</taxon>
        <taxon>Dothideomycetidae</taxon>
        <taxon>Mycosphaerellales</taxon>
        <taxon>Mycosphaerellaceae</taxon>
        <taxon>Lecanosticta</taxon>
    </lineage>
</organism>
<name>A0AAI8Z9B3_9PEZI</name>
<proteinExistence type="predicted"/>
<keyword evidence="3" id="KW-1185">Reference proteome</keyword>
<feature type="compositionally biased region" description="Basic and acidic residues" evidence="1">
    <location>
        <begin position="895"/>
        <end position="907"/>
    </location>
</feature>
<evidence type="ECO:0000313" key="2">
    <source>
        <dbReference type="EMBL" id="CAK4034803.1"/>
    </source>
</evidence>
<accession>A0AAI8Z9B3</accession>
<feature type="region of interest" description="Disordered" evidence="1">
    <location>
        <begin position="887"/>
        <end position="907"/>
    </location>
</feature>
<feature type="region of interest" description="Disordered" evidence="1">
    <location>
        <begin position="926"/>
        <end position="1005"/>
    </location>
</feature>
<feature type="compositionally biased region" description="Basic and acidic residues" evidence="1">
    <location>
        <begin position="989"/>
        <end position="999"/>
    </location>
</feature>
<feature type="compositionally biased region" description="Polar residues" evidence="1">
    <location>
        <begin position="791"/>
        <end position="813"/>
    </location>
</feature>
<feature type="compositionally biased region" description="Polar residues" evidence="1">
    <location>
        <begin position="675"/>
        <end position="688"/>
    </location>
</feature>
<protein>
    <submittedName>
        <fullName evidence="2">Uncharacterized protein</fullName>
    </submittedName>
</protein>
<dbReference type="Proteomes" id="UP001296104">
    <property type="component" value="Unassembled WGS sequence"/>
</dbReference>
<sequence length="1029" mass="112136">MTSRFCCTAPSSRSGVESPVPPYRTPDFTNLSNPLFALASLPEDHPHALTPFRHARKSLGERARDFDILRSPTLGDKVRLKLGNGKSRMSLKSSKGKGHVREEEQEQEAWFDEDAHVLSTPEVLDGVGCSKGDGNGAGIRLVEEERVMVPARGSSKRIGLFDCDHDLTDLAFRVAARRPLTESDGSSLPRAASSPMLLGDLQPLPYREPMRRTKSYGLIGQALTTSGATELKQRAATIPFLATATPRMRSRGKSNTSLSIGTVLSKAIDDVMNPGPSTAVSSVRGESSGARPDSTASVIRHDTPMRHCFSSEETITGEAPASPPPAGLERSDSTHLDLEAIRNGTRCISRVSTALSSETNQEDVSEFLQSHRWNHNRSITPEIVSTRHRRQPSSRVGPPTTILERLEGAREDVYSPSIYSRRGSAEETRPEIPMRMDSALRAEWPLKNDEQVEAKQAREMSPPTSPVLSIKSLQKPLPPTPESGHSPSTFKSPPKKAVKKRRSIFRFLRPGSRKGAGKAIRSISSPVLLYRTPVRSSGGFDGPADEITVQYELAENPQHRRSMTVSHLAVPQDRSGTLVEYERSLSVGGDSRRRGSSQVSPLPSSINESARTRELVEISEDEELQRAQSSGRLRRKLSRAHALDEAGKTLMGAALKKHQQEKALFRSESKRKESMVSQQQQQPTSFRGTNWGKGSLPHMVVTEEEEEEGPPDGGVPGLGPVMETRKPSTTTASTPRSPRTEVQSPATPKRIGTSLPSWSRFPSHTRDERCGSAGRNDAISTRDWASPPDPNASSPLSKHSTMQNTKRVASSLIKSPSRTFSRIARYYSDLFTRDVQFHGGNRRTSVSASTGHVLHPELEMLPSGTGSEGHRHDHSYLREVEARLFGSGEIASPGHGEKGEAKEETIEHDTCGFRLVSAEGAGFRQGSIFAPSSSSHHHHAEVQSEDGDEIAPEAEAEAEDEQGPGLGPGPMDGADEFARMYQESCLDGGGREGEGEGRAQGKVRKYPSVTVMDDCKGHRASISLVANCA</sequence>
<feature type="region of interest" description="Disordered" evidence="1">
    <location>
        <begin position="583"/>
        <end position="611"/>
    </location>
</feature>
<feature type="region of interest" description="Disordered" evidence="1">
    <location>
        <begin position="1"/>
        <end position="25"/>
    </location>
</feature>
<feature type="compositionally biased region" description="Basic and acidic residues" evidence="1">
    <location>
        <begin position="664"/>
        <end position="674"/>
    </location>
</feature>